<protein>
    <submittedName>
        <fullName evidence="1">Uncharacterized protein</fullName>
    </submittedName>
</protein>
<keyword evidence="2" id="KW-1185">Reference proteome</keyword>
<organism evidence="1 2">
    <name type="scientific">Dallia pectoralis</name>
    <name type="common">Alaska blackfish</name>
    <dbReference type="NCBI Taxonomy" id="75939"/>
    <lineage>
        <taxon>Eukaryota</taxon>
        <taxon>Metazoa</taxon>
        <taxon>Chordata</taxon>
        <taxon>Craniata</taxon>
        <taxon>Vertebrata</taxon>
        <taxon>Euteleostomi</taxon>
        <taxon>Actinopterygii</taxon>
        <taxon>Neopterygii</taxon>
        <taxon>Teleostei</taxon>
        <taxon>Protacanthopterygii</taxon>
        <taxon>Esociformes</taxon>
        <taxon>Umbridae</taxon>
        <taxon>Dallia</taxon>
    </lineage>
</organism>
<accession>A0ACC2GMY8</accession>
<evidence type="ECO:0000313" key="1">
    <source>
        <dbReference type="EMBL" id="KAJ8004912.1"/>
    </source>
</evidence>
<gene>
    <name evidence="1" type="ORF">DPEC_G00141210</name>
</gene>
<reference evidence="1" key="1">
    <citation type="submission" date="2021-05" db="EMBL/GenBank/DDBJ databases">
        <authorList>
            <person name="Pan Q."/>
            <person name="Jouanno E."/>
            <person name="Zahm M."/>
            <person name="Klopp C."/>
            <person name="Cabau C."/>
            <person name="Louis A."/>
            <person name="Berthelot C."/>
            <person name="Parey E."/>
            <person name="Roest Crollius H."/>
            <person name="Montfort J."/>
            <person name="Robinson-Rechavi M."/>
            <person name="Bouchez O."/>
            <person name="Lampietro C."/>
            <person name="Lopez Roques C."/>
            <person name="Donnadieu C."/>
            <person name="Postlethwait J."/>
            <person name="Bobe J."/>
            <person name="Dillon D."/>
            <person name="Chandos A."/>
            <person name="von Hippel F."/>
            <person name="Guiguen Y."/>
        </authorList>
    </citation>
    <scope>NUCLEOTIDE SEQUENCE</scope>
    <source>
        <strain evidence="1">YG-Jan2019</strain>
    </source>
</reference>
<comment type="caution">
    <text evidence="1">The sequence shown here is derived from an EMBL/GenBank/DDBJ whole genome shotgun (WGS) entry which is preliminary data.</text>
</comment>
<evidence type="ECO:0000313" key="2">
    <source>
        <dbReference type="Proteomes" id="UP001157502"/>
    </source>
</evidence>
<name>A0ACC2GMY8_DALPE</name>
<proteinExistence type="predicted"/>
<dbReference type="EMBL" id="CM055738">
    <property type="protein sequence ID" value="KAJ8004912.1"/>
    <property type="molecule type" value="Genomic_DNA"/>
</dbReference>
<dbReference type="Proteomes" id="UP001157502">
    <property type="component" value="Chromosome 11"/>
</dbReference>
<sequence length="367" mass="40231">MIQAHLFLLLLISTGSYSQNIAMTLPLWTMTLPLEVNGTAGVDVVLPCSFTHPLQHNYSNNITVKWITTQFHNKPLFQCTVNNFTNLAPDCSLSDQSLRFSLNGDPKKGNLSLLIRQLVETDGGLYFCRVELSEKHSKWQDVNGTRLNVLEKAQIISLSWVTPPFGQGNGTLVCVVKGNPQPSITWWSSKGPIITGVTTRQPNSSHWTSSIPYFSQDVYTCRATNSLGMVETQFPSGSTNLTVVLSLCVVMVLLLLLGVAVFCLWKKGYLRCNSKNSQQPSVLCITNQTPAVVGESSIYANGPEMGSGSGNHCESQQSLYQNNSPQDVKMELVYSTIEMNTSTQRPLGASPVPMPDEGVLYSLINCG</sequence>